<dbReference type="EC" id="5.4.99.-" evidence="3"/>
<dbReference type="PANTHER" id="PTHR21600:SF87">
    <property type="entry name" value="RNA PSEUDOURIDYLATE SYNTHASE DOMAIN-CONTAINING PROTEIN 1"/>
    <property type="match status" value="1"/>
</dbReference>
<protein>
    <recommendedName>
        <fullName evidence="3">Pseudouridine synthase</fullName>
        <ecNumber evidence="3">5.4.99.-</ecNumber>
    </recommendedName>
</protein>
<dbReference type="GO" id="GO:0003723">
    <property type="term" value="F:RNA binding"/>
    <property type="evidence" value="ECO:0007669"/>
    <property type="project" value="InterPro"/>
</dbReference>
<dbReference type="InterPro" id="IPR006224">
    <property type="entry name" value="PsdUridine_synth_RluA-like_CS"/>
</dbReference>
<organism evidence="5 6">
    <name type="scientific">Candidatus Jorgensenbacteria bacterium GW2011_GWA2_45_13</name>
    <dbReference type="NCBI Taxonomy" id="1618662"/>
    <lineage>
        <taxon>Bacteria</taxon>
        <taxon>Candidatus Joergenseniibacteriota</taxon>
    </lineage>
</organism>
<evidence type="ECO:0000256" key="2">
    <source>
        <dbReference type="PIRSR" id="PIRSR606225-1"/>
    </source>
</evidence>
<dbReference type="GO" id="GO:0000455">
    <property type="term" value="P:enzyme-directed rRNA pseudouridine synthesis"/>
    <property type="evidence" value="ECO:0007669"/>
    <property type="project" value="TreeGrafter"/>
</dbReference>
<proteinExistence type="inferred from homology"/>
<keyword evidence="3" id="KW-0413">Isomerase</keyword>
<dbReference type="CDD" id="cd02869">
    <property type="entry name" value="PseudoU_synth_RluA_like"/>
    <property type="match status" value="1"/>
</dbReference>
<feature type="domain" description="Pseudouridine synthase RsuA/RluA-like" evidence="4">
    <location>
        <begin position="10"/>
        <end position="173"/>
    </location>
</feature>
<dbReference type="PROSITE" id="PS01129">
    <property type="entry name" value="PSI_RLU"/>
    <property type="match status" value="1"/>
</dbReference>
<dbReference type="NCBIfam" id="TIGR00005">
    <property type="entry name" value="rluA_subfam"/>
    <property type="match status" value="1"/>
</dbReference>
<dbReference type="InterPro" id="IPR006145">
    <property type="entry name" value="PsdUridine_synth_RsuA/RluA"/>
</dbReference>
<dbReference type="Gene3D" id="3.30.2350.10">
    <property type="entry name" value="Pseudouridine synthase"/>
    <property type="match status" value="1"/>
</dbReference>
<dbReference type="EMBL" id="LCKF01000018">
    <property type="protein sequence ID" value="KKT91112.1"/>
    <property type="molecule type" value="Genomic_DNA"/>
</dbReference>
<dbReference type="GO" id="GO:0140098">
    <property type="term" value="F:catalytic activity, acting on RNA"/>
    <property type="evidence" value="ECO:0007669"/>
    <property type="project" value="UniProtKB-ARBA"/>
</dbReference>
<evidence type="ECO:0000259" key="4">
    <source>
        <dbReference type="Pfam" id="PF00849"/>
    </source>
</evidence>
<gene>
    <name evidence="5" type="ORF">UW92_C0018G0012</name>
</gene>
<evidence type="ECO:0000256" key="3">
    <source>
        <dbReference type="RuleBase" id="RU362028"/>
    </source>
</evidence>
<evidence type="ECO:0000313" key="6">
    <source>
        <dbReference type="Proteomes" id="UP000033966"/>
    </source>
</evidence>
<accession>A0A0G1NDE0</accession>
<name>A0A0G1NDE0_9BACT</name>
<comment type="caution">
    <text evidence="5">The sequence shown here is derived from an EMBL/GenBank/DDBJ whole genome shotgun (WGS) entry which is preliminary data.</text>
</comment>
<dbReference type="PANTHER" id="PTHR21600">
    <property type="entry name" value="MITOCHONDRIAL RNA PSEUDOURIDINE SYNTHASE"/>
    <property type="match status" value="1"/>
</dbReference>
<dbReference type="SUPFAM" id="SSF55120">
    <property type="entry name" value="Pseudouridine synthase"/>
    <property type="match status" value="1"/>
</dbReference>
<dbReference type="Proteomes" id="UP000033966">
    <property type="component" value="Unassembled WGS sequence"/>
</dbReference>
<evidence type="ECO:0000256" key="1">
    <source>
        <dbReference type="ARBA" id="ARBA00010876"/>
    </source>
</evidence>
<comment type="similarity">
    <text evidence="1 3">Belongs to the pseudouridine synthase RluA family.</text>
</comment>
<dbReference type="Pfam" id="PF00849">
    <property type="entry name" value="PseudoU_synth_2"/>
    <property type="match status" value="1"/>
</dbReference>
<dbReference type="AlphaFoldDB" id="A0A0G1NDE0"/>
<sequence length="237" mass="27054">MVPIVFEDKDFIVVNKPAGMMVHPVPRGKHKEETLTDILLGKYPELAGVGDKPAERPGVVHRLDRDTSGVLVVARTQSFFEHLKHSFQKSEVKKTYLALVWGRLPQEGSIDVPIGLKSGTTKRSTQARSMKMVKEAVTEYKTLERFEYEGEEYSFVQLSPKTGRTHQLRVHLLSVHHAIVGDQIYGRRANPWRLTRQFLHAESVEFSLSDGRRVRFETDLPEDLSNILKELRAHGKM</sequence>
<evidence type="ECO:0000313" key="5">
    <source>
        <dbReference type="EMBL" id="KKT91112.1"/>
    </source>
</evidence>
<dbReference type="InterPro" id="IPR020103">
    <property type="entry name" value="PsdUridine_synth_cat_dom_sf"/>
</dbReference>
<comment type="catalytic activity">
    <reaction evidence="3">
        <text>a uridine in RNA = a pseudouridine in RNA</text>
        <dbReference type="Rhea" id="RHEA:48348"/>
        <dbReference type="Rhea" id="RHEA-COMP:12068"/>
        <dbReference type="Rhea" id="RHEA-COMP:12069"/>
        <dbReference type="ChEBI" id="CHEBI:65314"/>
        <dbReference type="ChEBI" id="CHEBI:65315"/>
    </reaction>
</comment>
<reference evidence="5 6" key="1">
    <citation type="journal article" date="2015" name="Nature">
        <title>rRNA introns, odd ribosomes, and small enigmatic genomes across a large radiation of phyla.</title>
        <authorList>
            <person name="Brown C.T."/>
            <person name="Hug L.A."/>
            <person name="Thomas B.C."/>
            <person name="Sharon I."/>
            <person name="Castelle C.J."/>
            <person name="Singh A."/>
            <person name="Wilkins M.J."/>
            <person name="Williams K.H."/>
            <person name="Banfield J.F."/>
        </authorList>
    </citation>
    <scope>NUCLEOTIDE SEQUENCE [LARGE SCALE GENOMIC DNA]</scope>
</reference>
<dbReference type="GO" id="GO:0009982">
    <property type="term" value="F:pseudouridine synthase activity"/>
    <property type="evidence" value="ECO:0007669"/>
    <property type="project" value="InterPro"/>
</dbReference>
<feature type="active site" evidence="2">
    <location>
        <position position="64"/>
    </location>
</feature>
<dbReference type="InterPro" id="IPR006225">
    <property type="entry name" value="PsdUridine_synth_RluC/D"/>
</dbReference>
<comment type="function">
    <text evidence="3">Responsible for synthesis of pseudouridine from uracil.</text>
</comment>
<dbReference type="InterPro" id="IPR050188">
    <property type="entry name" value="RluA_PseudoU_synthase"/>
</dbReference>
<dbReference type="PATRIC" id="fig|1618662.3.peg.384"/>